<comment type="miscellaneous">
    <text evidence="6">In the reaction, the free carboxyl group of octanoic acid is attached via an amide linkage to the epsilon-amino group of a specific lysine residue of lipoyl domains of lipoate-dependent enzymes.</text>
</comment>
<dbReference type="Proteomes" id="UP000298564">
    <property type="component" value="Chromosome"/>
</dbReference>
<dbReference type="PIRSF" id="PIRSF016262">
    <property type="entry name" value="LPLase"/>
    <property type="match status" value="1"/>
</dbReference>
<comment type="catalytic activity">
    <reaction evidence="6 7">
        <text>octanoyl-[ACP] + L-lysyl-[protein] = N(6)-octanoyl-L-lysyl-[protein] + holo-[ACP] + H(+)</text>
        <dbReference type="Rhea" id="RHEA:17665"/>
        <dbReference type="Rhea" id="RHEA-COMP:9636"/>
        <dbReference type="Rhea" id="RHEA-COMP:9685"/>
        <dbReference type="Rhea" id="RHEA-COMP:9752"/>
        <dbReference type="Rhea" id="RHEA-COMP:9928"/>
        <dbReference type="ChEBI" id="CHEBI:15378"/>
        <dbReference type="ChEBI" id="CHEBI:29969"/>
        <dbReference type="ChEBI" id="CHEBI:64479"/>
        <dbReference type="ChEBI" id="CHEBI:78463"/>
        <dbReference type="ChEBI" id="CHEBI:78809"/>
        <dbReference type="EC" id="2.3.1.181"/>
    </reaction>
</comment>
<keyword evidence="2 6" id="KW-0963">Cytoplasm</keyword>
<reference evidence="12 13" key="1">
    <citation type="submission" date="2018-12" db="EMBL/GenBank/DDBJ databases">
        <authorList>
            <person name="Chong R.A."/>
        </authorList>
    </citation>
    <scope>NUCLEOTIDE SEQUENCE [LARGE SCALE GENOMIC DNA]</scope>
    <source>
        <strain evidence="12 13">Lps</strain>
    </source>
</reference>
<evidence type="ECO:0000313" key="13">
    <source>
        <dbReference type="Proteomes" id="UP000298564"/>
    </source>
</evidence>
<dbReference type="SUPFAM" id="SSF55681">
    <property type="entry name" value="Class II aaRS and biotin synthetases"/>
    <property type="match status" value="1"/>
</dbReference>
<dbReference type="NCBIfam" id="TIGR00214">
    <property type="entry name" value="lipB"/>
    <property type="match status" value="1"/>
</dbReference>
<accession>A0A4D6Y7H3</accession>
<dbReference type="PANTHER" id="PTHR10993:SF7">
    <property type="entry name" value="LIPOYLTRANSFERASE 2, MITOCHONDRIAL-RELATED"/>
    <property type="match status" value="1"/>
</dbReference>
<evidence type="ECO:0000256" key="7">
    <source>
        <dbReference type="PIRNR" id="PIRNR016262"/>
    </source>
</evidence>
<feature type="domain" description="BPL/LPL catalytic" evidence="11">
    <location>
        <begin position="36"/>
        <end position="212"/>
    </location>
</feature>
<dbReference type="PROSITE" id="PS51733">
    <property type="entry name" value="BPL_LPL_CATALYTIC"/>
    <property type="match status" value="1"/>
</dbReference>
<dbReference type="EMBL" id="CP034870">
    <property type="protein sequence ID" value="QCI22131.1"/>
    <property type="molecule type" value="Genomic_DNA"/>
</dbReference>
<feature type="active site" description="Acyl-thioester intermediate" evidence="6 8">
    <location>
        <position position="174"/>
    </location>
</feature>
<evidence type="ECO:0000256" key="9">
    <source>
        <dbReference type="PIRSR" id="PIRSR016262-2"/>
    </source>
</evidence>
<dbReference type="RefSeq" id="WP_158355973.1">
    <property type="nucleotide sequence ID" value="NZ_CP034870.1"/>
</dbReference>
<organism evidence="12 13">
    <name type="scientific">Buchnera aphidicola</name>
    <name type="common">Lipaphis pseudobrassicae</name>
    <dbReference type="NCBI Taxonomy" id="1258543"/>
    <lineage>
        <taxon>Bacteria</taxon>
        <taxon>Pseudomonadati</taxon>
        <taxon>Pseudomonadota</taxon>
        <taxon>Gammaproteobacteria</taxon>
        <taxon>Enterobacterales</taxon>
        <taxon>Erwiniaceae</taxon>
        <taxon>Buchnera</taxon>
    </lineage>
</organism>
<dbReference type="OrthoDB" id="9787061at2"/>
<sequence length="215" mass="25385">MNQIVQNKIIFFRDLGIEHWSNTFEKMNNFTISRNFYTLDEIWFVEHYPIFTQGQLNQKPNLKYIKNIPIVNVNRGGQITYHGPGQQILYFLIDLKRRKLNIRQLIDIMEKTIITTLNELSIKKAYTKIKSPGVYIHKKKICSLGLRVKKYLTLHGLAINVNMDLTPFSYICPCGDINIRMTQIKEFKKDITLEHLRNILVKILSNFFCVMMVKK</sequence>
<feature type="site" description="Lowers pKa of active site Cys" evidence="6 10">
    <location>
        <position position="140"/>
    </location>
</feature>
<dbReference type="InterPro" id="IPR000544">
    <property type="entry name" value="Octanoyltransferase"/>
</dbReference>
<evidence type="ECO:0000313" key="12">
    <source>
        <dbReference type="EMBL" id="QCI22131.1"/>
    </source>
</evidence>
<keyword evidence="4 6" id="KW-0012">Acyltransferase</keyword>
<feature type="binding site" evidence="6 9">
    <location>
        <begin position="143"/>
        <end position="145"/>
    </location>
    <ligand>
        <name>substrate</name>
    </ligand>
</feature>
<evidence type="ECO:0000256" key="2">
    <source>
        <dbReference type="ARBA" id="ARBA00022490"/>
    </source>
</evidence>
<feature type="binding site" evidence="6 9">
    <location>
        <begin position="75"/>
        <end position="82"/>
    </location>
    <ligand>
        <name>substrate</name>
    </ligand>
</feature>
<dbReference type="InterPro" id="IPR004143">
    <property type="entry name" value="BPL_LPL_catalytic"/>
</dbReference>
<evidence type="ECO:0000256" key="3">
    <source>
        <dbReference type="ARBA" id="ARBA00022679"/>
    </source>
</evidence>
<evidence type="ECO:0000256" key="4">
    <source>
        <dbReference type="ARBA" id="ARBA00023315"/>
    </source>
</evidence>
<comment type="function">
    <text evidence="5 6 7">Catalyzes the transfer of endogenously produced octanoic acid from octanoyl-acyl-carrier-protein onto the lipoyl domains of lipoate-dependent enzymes. Lipoyl-ACP can also act as a substrate although octanoyl-ACP is likely to be the physiological substrate.</text>
</comment>
<dbReference type="InterPro" id="IPR045864">
    <property type="entry name" value="aa-tRNA-synth_II/BPL/LPL"/>
</dbReference>
<dbReference type="GO" id="GO:0005737">
    <property type="term" value="C:cytoplasm"/>
    <property type="evidence" value="ECO:0007669"/>
    <property type="project" value="UniProtKB-SubCell"/>
</dbReference>
<proteinExistence type="inferred from homology"/>
<dbReference type="Pfam" id="PF21948">
    <property type="entry name" value="LplA-B_cat"/>
    <property type="match status" value="1"/>
</dbReference>
<dbReference type="GO" id="GO:0033819">
    <property type="term" value="F:lipoyl(octanoyl) transferase activity"/>
    <property type="evidence" value="ECO:0007669"/>
    <property type="project" value="UniProtKB-EC"/>
</dbReference>
<dbReference type="AlphaFoldDB" id="A0A4D6Y7H3"/>
<dbReference type="PANTHER" id="PTHR10993">
    <property type="entry name" value="OCTANOYLTRANSFERASE"/>
    <property type="match status" value="1"/>
</dbReference>
<evidence type="ECO:0000256" key="8">
    <source>
        <dbReference type="PIRSR" id="PIRSR016262-1"/>
    </source>
</evidence>
<dbReference type="InterPro" id="IPR020605">
    <property type="entry name" value="Octanoyltransferase_CS"/>
</dbReference>
<dbReference type="PROSITE" id="PS01313">
    <property type="entry name" value="LIPB"/>
    <property type="match status" value="1"/>
</dbReference>
<reference evidence="12 13" key="2">
    <citation type="submission" date="2019-05" db="EMBL/GenBank/DDBJ databases">
        <title>Genome evolution of the obligate endosymbiont Buchnera aphidicola.</title>
        <authorList>
            <person name="Moran N.A."/>
        </authorList>
    </citation>
    <scope>NUCLEOTIDE SEQUENCE [LARGE SCALE GENOMIC DNA]</scope>
    <source>
        <strain evidence="12 13">Lps</strain>
    </source>
</reference>
<dbReference type="EC" id="2.3.1.181" evidence="6 7"/>
<evidence type="ECO:0000256" key="6">
    <source>
        <dbReference type="HAMAP-Rule" id="MF_00013"/>
    </source>
</evidence>
<evidence type="ECO:0000259" key="11">
    <source>
        <dbReference type="PROSITE" id="PS51733"/>
    </source>
</evidence>
<comment type="similarity">
    <text evidence="6 7">Belongs to the LipB family.</text>
</comment>
<dbReference type="FunFam" id="3.30.930.10:FF:000020">
    <property type="entry name" value="Octanoyltransferase"/>
    <property type="match status" value="1"/>
</dbReference>
<dbReference type="Gene3D" id="3.30.930.10">
    <property type="entry name" value="Bira Bifunctional Protein, Domain 2"/>
    <property type="match status" value="1"/>
</dbReference>
<dbReference type="CDD" id="cd16444">
    <property type="entry name" value="LipB"/>
    <property type="match status" value="1"/>
</dbReference>
<comment type="pathway">
    <text evidence="1 6 7">Protein modification; protein lipoylation via endogenous pathway; protein N(6)-(lipoyl)lysine from octanoyl-[acyl-carrier-protein]: step 1/2.</text>
</comment>
<dbReference type="GO" id="GO:0009249">
    <property type="term" value="P:protein lipoylation"/>
    <property type="evidence" value="ECO:0007669"/>
    <property type="project" value="InterPro"/>
</dbReference>
<feature type="binding site" evidence="6 9">
    <location>
        <begin position="156"/>
        <end position="158"/>
    </location>
    <ligand>
        <name>substrate</name>
    </ligand>
</feature>
<protein>
    <recommendedName>
        <fullName evidence="6 7">Octanoyltransferase</fullName>
        <ecNumber evidence="6 7">2.3.1.181</ecNumber>
    </recommendedName>
    <alternativeName>
        <fullName evidence="6">Lipoate-protein ligase B</fullName>
    </alternativeName>
    <alternativeName>
        <fullName evidence="6">Lipoyl/octanoyl transferase</fullName>
    </alternativeName>
    <alternativeName>
        <fullName evidence="6">Octanoyl-[acyl-carrier-protein]-protein N-octanoyltransferase</fullName>
    </alternativeName>
</protein>
<evidence type="ECO:0000256" key="10">
    <source>
        <dbReference type="PIRSR" id="PIRSR016262-3"/>
    </source>
</evidence>
<comment type="subcellular location">
    <subcellularLocation>
        <location evidence="6">Cytoplasm</location>
    </subcellularLocation>
</comment>
<dbReference type="NCBIfam" id="NF010922">
    <property type="entry name" value="PRK14342.1"/>
    <property type="match status" value="1"/>
</dbReference>
<name>A0A4D6Y7H3_9GAMM</name>
<dbReference type="HAMAP" id="MF_00013">
    <property type="entry name" value="LipB"/>
    <property type="match status" value="1"/>
</dbReference>
<dbReference type="UniPathway" id="UPA00538">
    <property type="reaction ID" value="UER00592"/>
</dbReference>
<gene>
    <name evidence="6 12" type="primary">lipB</name>
    <name evidence="12" type="ORF">D9V70_01375</name>
</gene>
<keyword evidence="3 6" id="KW-0808">Transferase</keyword>
<evidence type="ECO:0000256" key="1">
    <source>
        <dbReference type="ARBA" id="ARBA00004821"/>
    </source>
</evidence>
<evidence type="ECO:0000256" key="5">
    <source>
        <dbReference type="ARBA" id="ARBA00024732"/>
    </source>
</evidence>